<evidence type="ECO:0000313" key="3">
    <source>
        <dbReference type="EMBL" id="GBG68551.1"/>
    </source>
</evidence>
<dbReference type="Proteomes" id="UP000265515">
    <property type="component" value="Unassembled WGS sequence"/>
</dbReference>
<sequence length="446" mass="49391">MPKRQGNTFVQASDDTQASMKNSNCIYKYVLVGQELSEKLRGQRMLRCVFCGNEWQGNRHGAARHFRSVKGCSHVTDEALMEMHYTSGYAFEGKWLERIHKYEELHGPWVDEGRTGGGQAQTRATSNAPVRARQQGDDVVDLDGEGEDCGAAGVKGEVEAAYSQPSGKLPVREGGSNSGKRKGVVGVTMEQGKKMRQPGIKEVFGSDWAVQHRKLWLHFMYNNQLPFNIFRSPTWKAYTAHFRDKPASVPVVWPSENEVASMDTMLETATNVVAGLKDIQEPFDCIGATIMSNGRKSRDGKPIVNFLAAGARGVMMNRTLNREGEKDDALAVLGRWISVLHDFGPDRVNAICTDSASAYVKAGNALAHPHMRPEYKRITWLPCAAHVCNKLLSDIGTAGPCWWDSMEVINPHFDGRSGMGIVRRCLDSPSPNSWKRAFAKATRMAA</sequence>
<name>A0A388KET9_CHABU</name>
<accession>A0A388KET9</accession>
<protein>
    <recommendedName>
        <fullName evidence="2">DUF659 domain-containing protein</fullName>
    </recommendedName>
</protein>
<feature type="domain" description="DUF659" evidence="2">
    <location>
        <begin position="266"/>
        <end position="397"/>
    </location>
</feature>
<dbReference type="Gramene" id="GBG68551">
    <property type="protein sequence ID" value="GBG68551"/>
    <property type="gene ID" value="CBR_g3095"/>
</dbReference>
<dbReference type="EMBL" id="BFEA01000102">
    <property type="protein sequence ID" value="GBG68551.1"/>
    <property type="molecule type" value="Genomic_DNA"/>
</dbReference>
<evidence type="ECO:0000256" key="1">
    <source>
        <dbReference type="SAM" id="MobiDB-lite"/>
    </source>
</evidence>
<organism evidence="3 4">
    <name type="scientific">Chara braunii</name>
    <name type="common">Braun's stonewort</name>
    <dbReference type="NCBI Taxonomy" id="69332"/>
    <lineage>
        <taxon>Eukaryota</taxon>
        <taxon>Viridiplantae</taxon>
        <taxon>Streptophyta</taxon>
        <taxon>Charophyceae</taxon>
        <taxon>Charales</taxon>
        <taxon>Characeae</taxon>
        <taxon>Chara</taxon>
    </lineage>
</organism>
<evidence type="ECO:0000313" key="4">
    <source>
        <dbReference type="Proteomes" id="UP000265515"/>
    </source>
</evidence>
<gene>
    <name evidence="3" type="ORF">CBR_g3095</name>
</gene>
<proteinExistence type="predicted"/>
<keyword evidence="4" id="KW-1185">Reference proteome</keyword>
<reference evidence="3 4" key="1">
    <citation type="journal article" date="2018" name="Cell">
        <title>The Chara Genome: Secondary Complexity and Implications for Plant Terrestrialization.</title>
        <authorList>
            <person name="Nishiyama T."/>
            <person name="Sakayama H."/>
            <person name="Vries J.D."/>
            <person name="Buschmann H."/>
            <person name="Saint-Marcoux D."/>
            <person name="Ullrich K.K."/>
            <person name="Haas F.B."/>
            <person name="Vanderstraeten L."/>
            <person name="Becker D."/>
            <person name="Lang D."/>
            <person name="Vosolsobe S."/>
            <person name="Rombauts S."/>
            <person name="Wilhelmsson P.K.I."/>
            <person name="Janitza P."/>
            <person name="Kern R."/>
            <person name="Heyl A."/>
            <person name="Rumpler F."/>
            <person name="Villalobos L.I.A.C."/>
            <person name="Clay J.M."/>
            <person name="Skokan R."/>
            <person name="Toyoda A."/>
            <person name="Suzuki Y."/>
            <person name="Kagoshima H."/>
            <person name="Schijlen E."/>
            <person name="Tajeshwar N."/>
            <person name="Catarino B."/>
            <person name="Hetherington A.J."/>
            <person name="Saltykova A."/>
            <person name="Bonnot C."/>
            <person name="Breuninger H."/>
            <person name="Symeonidi A."/>
            <person name="Radhakrishnan G.V."/>
            <person name="Van Nieuwerburgh F."/>
            <person name="Deforce D."/>
            <person name="Chang C."/>
            <person name="Karol K.G."/>
            <person name="Hedrich R."/>
            <person name="Ulvskov P."/>
            <person name="Glockner G."/>
            <person name="Delwiche C.F."/>
            <person name="Petrasek J."/>
            <person name="Van de Peer Y."/>
            <person name="Friml J."/>
            <person name="Beilby M."/>
            <person name="Dolan L."/>
            <person name="Kohara Y."/>
            <person name="Sugano S."/>
            <person name="Fujiyama A."/>
            <person name="Delaux P.-M."/>
            <person name="Quint M."/>
            <person name="TheiBen G."/>
            <person name="Hagemann M."/>
            <person name="Harholt J."/>
            <person name="Dunand C."/>
            <person name="Zachgo S."/>
            <person name="Langdale J."/>
            <person name="Maumus F."/>
            <person name="Straeten D.V.D."/>
            <person name="Gould S.B."/>
            <person name="Rensing S.A."/>
        </authorList>
    </citation>
    <scope>NUCLEOTIDE SEQUENCE [LARGE SCALE GENOMIC DNA]</scope>
    <source>
        <strain evidence="3 4">S276</strain>
    </source>
</reference>
<comment type="caution">
    <text evidence="3">The sequence shown here is derived from an EMBL/GenBank/DDBJ whole genome shotgun (WGS) entry which is preliminary data.</text>
</comment>
<feature type="region of interest" description="Disordered" evidence="1">
    <location>
        <begin position="161"/>
        <end position="183"/>
    </location>
</feature>
<evidence type="ECO:0000259" key="2">
    <source>
        <dbReference type="Pfam" id="PF04937"/>
    </source>
</evidence>
<dbReference type="InterPro" id="IPR007021">
    <property type="entry name" value="DUF659"/>
</dbReference>
<dbReference type="AlphaFoldDB" id="A0A388KET9"/>
<dbReference type="Pfam" id="PF04937">
    <property type="entry name" value="DUF659"/>
    <property type="match status" value="1"/>
</dbReference>